<evidence type="ECO:0000256" key="1">
    <source>
        <dbReference type="SAM" id="MobiDB-lite"/>
    </source>
</evidence>
<feature type="compositionally biased region" description="Polar residues" evidence="1">
    <location>
        <begin position="223"/>
        <end position="238"/>
    </location>
</feature>
<keyword evidence="2" id="KW-0472">Membrane</keyword>
<feature type="signal peptide" evidence="3">
    <location>
        <begin position="1"/>
        <end position="26"/>
    </location>
</feature>
<dbReference type="InterPro" id="IPR037645">
    <property type="entry name" value="KCT2"/>
</dbReference>
<dbReference type="Proteomes" id="UP000076502">
    <property type="component" value="Unassembled WGS sequence"/>
</dbReference>
<feature type="compositionally biased region" description="Polar residues" evidence="1">
    <location>
        <begin position="299"/>
        <end position="311"/>
    </location>
</feature>
<dbReference type="OrthoDB" id="5846619at2759"/>
<evidence type="ECO:0000313" key="4">
    <source>
        <dbReference type="EMBL" id="KZC09426.1"/>
    </source>
</evidence>
<protein>
    <submittedName>
        <fullName evidence="4">Trans-Golgi network integral membrane protein 2</fullName>
    </submittedName>
</protein>
<dbReference type="AlphaFoldDB" id="A0A154PC02"/>
<keyword evidence="2" id="KW-0812">Transmembrane</keyword>
<dbReference type="OMA" id="CNANVTH"/>
<feature type="transmembrane region" description="Helical" evidence="2">
    <location>
        <begin position="428"/>
        <end position="447"/>
    </location>
</feature>
<name>A0A154PC02_DUFNO</name>
<gene>
    <name evidence="4" type="ORF">WN55_11169</name>
</gene>
<dbReference type="PANTHER" id="PTHR16502">
    <property type="entry name" value="KERATINOCYTE-ASSOCIATED TRANSMEMBRANE PROTEIN 2"/>
    <property type="match status" value="1"/>
</dbReference>
<sequence>MGKCTARSFYGLATFAFLLYFAKVSSTSPPQQTIIDVMKSDPKLHNVPISLYNNNITSVCANQTYPKGNDIMDYEDKNIYLCLAFYDTLYKVFATSQVNKSLQDKFSDKEAFYSYIEEFFPTKEDVNGTVFCDKIKGLTFSSEKLKPILSTIDHLNNLITCYRLCFNMRKKFNPFCGILAWSKSIDDDNAKKIDIVHKTKDAVEKEKTLNKSNLVTSSTELKSSSKAKLVPTTKSNNVHKIGTTENNNRENENVLEPKVPDIQKLKPENTHIAAVPNTLDKPLGSSSVKIKSSTINNLNAVSGNEKNNVNDATDPKLDQQNTGIKPDHPKKSQEELKKLDENIADNDVLENGKAINGEVKTDTISKNTQSHDNSANQEDWSHLEDDPNDGPEPPTDTDDQNQNMPEPSEQRDIIPPYHSLRSDEESHFFTYFTIVSLISIAAYIGYYNKQKILAIVLEGRRSRNSRSRRRPSTANYRKLDCTLEEAVTSQCNANVTHVIY</sequence>
<dbReference type="EMBL" id="KQ434869">
    <property type="protein sequence ID" value="KZC09426.1"/>
    <property type="molecule type" value="Genomic_DNA"/>
</dbReference>
<keyword evidence="2" id="KW-1133">Transmembrane helix</keyword>
<keyword evidence="5" id="KW-1185">Reference proteome</keyword>
<feature type="compositionally biased region" description="Polar residues" evidence="1">
    <location>
        <begin position="362"/>
        <end position="378"/>
    </location>
</feature>
<accession>A0A154PC02</accession>
<dbReference type="Pfam" id="PF17818">
    <property type="entry name" value="KCT2"/>
    <property type="match status" value="1"/>
</dbReference>
<organism evidence="4 5">
    <name type="scientific">Dufourea novaeangliae</name>
    <name type="common">Sweat bee</name>
    <dbReference type="NCBI Taxonomy" id="178035"/>
    <lineage>
        <taxon>Eukaryota</taxon>
        <taxon>Metazoa</taxon>
        <taxon>Ecdysozoa</taxon>
        <taxon>Arthropoda</taxon>
        <taxon>Hexapoda</taxon>
        <taxon>Insecta</taxon>
        <taxon>Pterygota</taxon>
        <taxon>Neoptera</taxon>
        <taxon>Endopterygota</taxon>
        <taxon>Hymenoptera</taxon>
        <taxon>Apocrita</taxon>
        <taxon>Aculeata</taxon>
        <taxon>Apoidea</taxon>
        <taxon>Anthophila</taxon>
        <taxon>Halictidae</taxon>
        <taxon>Rophitinae</taxon>
        <taxon>Dufourea</taxon>
    </lineage>
</organism>
<feature type="region of interest" description="Disordered" evidence="1">
    <location>
        <begin position="223"/>
        <end position="253"/>
    </location>
</feature>
<proteinExistence type="predicted"/>
<feature type="region of interest" description="Disordered" evidence="1">
    <location>
        <begin position="299"/>
        <end position="414"/>
    </location>
</feature>
<dbReference type="PANTHER" id="PTHR16502:SF0">
    <property type="entry name" value="KERATINOCYTE-ASSOCIATED TRANSMEMBRANE PROTEIN 2"/>
    <property type="match status" value="1"/>
</dbReference>
<dbReference type="STRING" id="178035.A0A154PC02"/>
<feature type="compositionally biased region" description="Basic and acidic residues" evidence="1">
    <location>
        <begin position="325"/>
        <end position="341"/>
    </location>
</feature>
<evidence type="ECO:0000256" key="3">
    <source>
        <dbReference type="SAM" id="SignalP"/>
    </source>
</evidence>
<evidence type="ECO:0000256" key="2">
    <source>
        <dbReference type="SAM" id="Phobius"/>
    </source>
</evidence>
<feature type="chain" id="PRO_5007599386" evidence="3">
    <location>
        <begin position="27"/>
        <end position="500"/>
    </location>
</feature>
<keyword evidence="3" id="KW-0732">Signal</keyword>
<reference evidence="4 5" key="1">
    <citation type="submission" date="2015-07" db="EMBL/GenBank/DDBJ databases">
        <title>The genome of Dufourea novaeangliae.</title>
        <authorList>
            <person name="Pan H."/>
            <person name="Kapheim K."/>
        </authorList>
    </citation>
    <scope>NUCLEOTIDE SEQUENCE [LARGE SCALE GENOMIC DNA]</scope>
    <source>
        <strain evidence="4">0120121106</strain>
        <tissue evidence="4">Whole body</tissue>
    </source>
</reference>
<evidence type="ECO:0000313" key="5">
    <source>
        <dbReference type="Proteomes" id="UP000076502"/>
    </source>
</evidence>